<feature type="region of interest" description="Disordered" evidence="1">
    <location>
        <begin position="34"/>
        <end position="103"/>
    </location>
</feature>
<evidence type="ECO:0000313" key="2">
    <source>
        <dbReference type="EMBL" id="MFD2183904.1"/>
    </source>
</evidence>
<reference evidence="3" key="1">
    <citation type="journal article" date="2019" name="Int. J. Syst. Evol. Microbiol.">
        <title>The Global Catalogue of Microorganisms (GCM) 10K type strain sequencing project: providing services to taxonomists for standard genome sequencing and annotation.</title>
        <authorList>
            <consortium name="The Broad Institute Genomics Platform"/>
            <consortium name="The Broad Institute Genome Sequencing Center for Infectious Disease"/>
            <person name="Wu L."/>
            <person name="Ma J."/>
        </authorList>
    </citation>
    <scope>NUCLEOTIDE SEQUENCE [LARGE SCALE GENOMIC DNA]</scope>
    <source>
        <strain evidence="3">CGMCC 1.6774</strain>
    </source>
</reference>
<dbReference type="Proteomes" id="UP001597314">
    <property type="component" value="Unassembled WGS sequence"/>
</dbReference>
<proteinExistence type="predicted"/>
<accession>A0ABW5APZ1</accession>
<protein>
    <submittedName>
        <fullName evidence="2">Uncharacterized protein</fullName>
    </submittedName>
</protein>
<name>A0ABW5APZ1_9BRAD</name>
<sequence length="103" mass="11044">MNDRPKDRGDGSKTALPLYEREAQALREKTERLRALRLARDGADAPATPTRSAAKKSGAASRSSGGKTSSGASTVASVGKKARRSTETLSDWLKTQEQQGRRS</sequence>
<feature type="compositionally biased region" description="Polar residues" evidence="1">
    <location>
        <begin position="87"/>
        <end position="103"/>
    </location>
</feature>
<organism evidence="2 3">
    <name type="scientific">Rhodoplanes azumiensis</name>
    <dbReference type="NCBI Taxonomy" id="1897628"/>
    <lineage>
        <taxon>Bacteria</taxon>
        <taxon>Pseudomonadati</taxon>
        <taxon>Pseudomonadota</taxon>
        <taxon>Alphaproteobacteria</taxon>
        <taxon>Hyphomicrobiales</taxon>
        <taxon>Nitrobacteraceae</taxon>
        <taxon>Rhodoplanes</taxon>
    </lineage>
</organism>
<feature type="compositionally biased region" description="Basic and acidic residues" evidence="1">
    <location>
        <begin position="34"/>
        <end position="43"/>
    </location>
</feature>
<dbReference type="RefSeq" id="WP_378479053.1">
    <property type="nucleotide sequence ID" value="NZ_JBHUIW010000021.1"/>
</dbReference>
<dbReference type="EMBL" id="JBHUIW010000021">
    <property type="protein sequence ID" value="MFD2183904.1"/>
    <property type="molecule type" value="Genomic_DNA"/>
</dbReference>
<feature type="compositionally biased region" description="Basic and acidic residues" evidence="1">
    <location>
        <begin position="1"/>
        <end position="11"/>
    </location>
</feature>
<feature type="region of interest" description="Disordered" evidence="1">
    <location>
        <begin position="1"/>
        <end position="20"/>
    </location>
</feature>
<comment type="caution">
    <text evidence="2">The sequence shown here is derived from an EMBL/GenBank/DDBJ whole genome shotgun (WGS) entry which is preliminary data.</text>
</comment>
<feature type="compositionally biased region" description="Low complexity" evidence="1">
    <location>
        <begin position="51"/>
        <end position="79"/>
    </location>
</feature>
<evidence type="ECO:0000256" key="1">
    <source>
        <dbReference type="SAM" id="MobiDB-lite"/>
    </source>
</evidence>
<gene>
    <name evidence="2" type="ORF">ACFSOX_17245</name>
</gene>
<evidence type="ECO:0000313" key="3">
    <source>
        <dbReference type="Proteomes" id="UP001597314"/>
    </source>
</evidence>
<keyword evidence="3" id="KW-1185">Reference proteome</keyword>